<keyword evidence="1" id="KW-0560">Oxidoreductase</keyword>
<sequence>MDKVGFLWEMDGAKERLKLVRAELLEEGSFDKGIDGVDGVFHTASPVLVPYDQNIEESMINPSIKGTINVLKSCSKATSLGRVVLTSSCSSVRYRDDVHQISPLNESHWSDPQYCKNHNLWYAYAKTLAEQEAWKAAKEWKIDLVVVNPSFVVGPLLGPQPTSTLLMVLGILTGINGGVYPNTRIGFSHIDDVVTTHMLAMEKGEASGRLICSGPVAHWSEIVAMLKPKYPSLNIANKCGEQIGDDKPHNMDTTKIRNLGQPTFKTIEQMFDDCLKSFQDKGFLPSCNNYLS</sequence>
<dbReference type="InterPro" id="IPR036291">
    <property type="entry name" value="NAD(P)-bd_dom_sf"/>
</dbReference>
<keyword evidence="4" id="KW-1185">Reference proteome</keyword>
<dbReference type="AlphaFoldDB" id="W1PGZ1"/>
<protein>
    <recommendedName>
        <fullName evidence="2">NAD-dependent epimerase/dehydratase domain-containing protein</fullName>
    </recommendedName>
</protein>
<feature type="domain" description="NAD-dependent epimerase/dehydratase" evidence="2">
    <location>
        <begin position="14"/>
        <end position="206"/>
    </location>
</feature>
<organism evidence="3 4">
    <name type="scientific">Amborella trichopoda</name>
    <dbReference type="NCBI Taxonomy" id="13333"/>
    <lineage>
        <taxon>Eukaryota</taxon>
        <taxon>Viridiplantae</taxon>
        <taxon>Streptophyta</taxon>
        <taxon>Embryophyta</taxon>
        <taxon>Tracheophyta</taxon>
        <taxon>Spermatophyta</taxon>
        <taxon>Magnoliopsida</taxon>
        <taxon>Amborellales</taxon>
        <taxon>Amborellaceae</taxon>
        <taxon>Amborella</taxon>
    </lineage>
</organism>
<dbReference type="Proteomes" id="UP000017836">
    <property type="component" value="Unassembled WGS sequence"/>
</dbReference>
<dbReference type="STRING" id="13333.W1PGZ1"/>
<evidence type="ECO:0000313" key="3">
    <source>
        <dbReference type="EMBL" id="ERN06974.1"/>
    </source>
</evidence>
<dbReference type="eggNOG" id="KOG1502">
    <property type="taxonomic scope" value="Eukaryota"/>
</dbReference>
<gene>
    <name evidence="3" type="ORF">AMTR_s00005p00268810</name>
</gene>
<name>W1PGZ1_AMBTC</name>
<dbReference type="HOGENOM" id="CLU_007383_9_0_1"/>
<dbReference type="SUPFAM" id="SSF51735">
    <property type="entry name" value="NAD(P)-binding Rossmann-fold domains"/>
    <property type="match status" value="1"/>
</dbReference>
<dbReference type="PANTHER" id="PTHR10366">
    <property type="entry name" value="NAD DEPENDENT EPIMERASE/DEHYDRATASE"/>
    <property type="match status" value="1"/>
</dbReference>
<dbReference type="PANTHER" id="PTHR10366:SF503">
    <property type="entry name" value="TETRAKETIDE ALPHA-PYRONE REDUCTASE 2"/>
    <property type="match status" value="1"/>
</dbReference>
<dbReference type="CDD" id="cd08958">
    <property type="entry name" value="FR_SDR_e"/>
    <property type="match status" value="1"/>
</dbReference>
<dbReference type="Gene3D" id="3.40.50.720">
    <property type="entry name" value="NAD(P)-binding Rossmann-like Domain"/>
    <property type="match status" value="1"/>
</dbReference>
<dbReference type="GO" id="GO:0016616">
    <property type="term" value="F:oxidoreductase activity, acting on the CH-OH group of donors, NAD or NADP as acceptor"/>
    <property type="evidence" value="ECO:0000318"/>
    <property type="project" value="GO_Central"/>
</dbReference>
<dbReference type="OMA" id="RYILGHQ"/>
<dbReference type="Gramene" id="ERN06974">
    <property type="protein sequence ID" value="ERN06974"/>
    <property type="gene ID" value="AMTR_s00005p00268810"/>
</dbReference>
<dbReference type="FunFam" id="3.40.50.720:FF:000085">
    <property type="entry name" value="Dihydroflavonol reductase"/>
    <property type="match status" value="1"/>
</dbReference>
<dbReference type="InterPro" id="IPR050425">
    <property type="entry name" value="NAD(P)_dehydrat-like"/>
</dbReference>
<dbReference type="EMBL" id="KI393866">
    <property type="protein sequence ID" value="ERN06974.1"/>
    <property type="molecule type" value="Genomic_DNA"/>
</dbReference>
<dbReference type="InterPro" id="IPR001509">
    <property type="entry name" value="Epimerase_deHydtase"/>
</dbReference>
<proteinExistence type="predicted"/>
<reference evidence="4" key="1">
    <citation type="journal article" date="2013" name="Science">
        <title>The Amborella genome and the evolution of flowering plants.</title>
        <authorList>
            <consortium name="Amborella Genome Project"/>
        </authorList>
    </citation>
    <scope>NUCLEOTIDE SEQUENCE [LARGE SCALE GENOMIC DNA]</scope>
</reference>
<evidence type="ECO:0000256" key="1">
    <source>
        <dbReference type="ARBA" id="ARBA00023002"/>
    </source>
</evidence>
<accession>W1PGZ1</accession>
<evidence type="ECO:0000313" key="4">
    <source>
        <dbReference type="Proteomes" id="UP000017836"/>
    </source>
</evidence>
<dbReference type="Pfam" id="PF01370">
    <property type="entry name" value="Epimerase"/>
    <property type="match status" value="1"/>
</dbReference>
<evidence type="ECO:0000259" key="2">
    <source>
        <dbReference type="Pfam" id="PF01370"/>
    </source>
</evidence>